<dbReference type="PROSITE" id="PS51257">
    <property type="entry name" value="PROKAR_LIPOPROTEIN"/>
    <property type="match status" value="1"/>
</dbReference>
<dbReference type="OrthoDB" id="9797709at2"/>
<dbReference type="RefSeq" id="WP_093371266.1">
    <property type="nucleotide sequence ID" value="NZ_FOQA01000003.1"/>
</dbReference>
<evidence type="ECO:0000313" key="3">
    <source>
        <dbReference type="Proteomes" id="UP000199287"/>
    </source>
</evidence>
<accession>A0A1I3DB94</accession>
<gene>
    <name evidence="2" type="ORF">SAMN05192551_103227</name>
</gene>
<proteinExistence type="predicted"/>
<dbReference type="Proteomes" id="UP000199287">
    <property type="component" value="Unassembled WGS sequence"/>
</dbReference>
<reference evidence="3" key="1">
    <citation type="submission" date="2016-10" db="EMBL/GenBank/DDBJ databases">
        <authorList>
            <person name="Varghese N."/>
            <person name="Submissions S."/>
        </authorList>
    </citation>
    <scope>NUCLEOTIDE SEQUENCE [LARGE SCALE GENOMIC DNA]</scope>
    <source>
        <strain evidence="3">Z-7934</strain>
    </source>
</reference>
<dbReference type="Gene3D" id="3.90.1010.20">
    <property type="match status" value="2"/>
</dbReference>
<evidence type="ECO:0000256" key="1">
    <source>
        <dbReference type="SAM" id="SignalP"/>
    </source>
</evidence>
<evidence type="ECO:0000313" key="2">
    <source>
        <dbReference type="EMBL" id="SFH83973.1"/>
    </source>
</evidence>
<protein>
    <recommendedName>
        <fullName evidence="4">FMN-binding domain-containing protein</fullName>
    </recommendedName>
</protein>
<dbReference type="STRING" id="69895.SAMN05192551_103227"/>
<feature type="chain" id="PRO_5011744661" description="FMN-binding domain-containing protein" evidence="1">
    <location>
        <begin position="27"/>
        <end position="433"/>
    </location>
</feature>
<evidence type="ECO:0008006" key="4">
    <source>
        <dbReference type="Google" id="ProtNLM"/>
    </source>
</evidence>
<keyword evidence="3" id="KW-1185">Reference proteome</keyword>
<sequence>MRKKSNKKMMIGIALLLMIAMLFVSACSPTEETEEVEVPEEPAEMPEEAEEEVEEIAFASEPPVSGFNNGTYRGTYGDRGDQQVSVQFTLTDGVISNLGYRHLYYGEADYRQMDEEHPMYPVKLQHEQIASYLEGKTLEDLEDLYEPENFVEDVDTFSGATIRANKVYSAIQDGLNRGVYSPSEPVYKVLEGPYDDGTYRGLFEDGGFQQLGVQFDLKDGMIHDVRFRQLYYGETDHTRIEEGDPMYPVKVQHEQMAAYLEGKPVDAIFDLFNPKDFVEDVDTFSGATIRGNKMFSAMKDALNRGVYSPANSVTKDIGPYPDGRYRGVFSDGGTQQVGIQFYLEEGMFTDLSFRRLNYAGIDFMDIDEEEEMYPVLIQHEQVLEYLEGKSLETVFDLYEPGDFVEDIDTYTGATLRGNKVLSAIRDGLNRGIY</sequence>
<name>A0A1I3DB94_9FIRM</name>
<keyword evidence="1" id="KW-0732">Signal</keyword>
<dbReference type="AlphaFoldDB" id="A0A1I3DB94"/>
<feature type="signal peptide" evidence="1">
    <location>
        <begin position="1"/>
        <end position="26"/>
    </location>
</feature>
<dbReference type="EMBL" id="FOQA01000003">
    <property type="protein sequence ID" value="SFH83973.1"/>
    <property type="molecule type" value="Genomic_DNA"/>
</dbReference>
<organism evidence="2 3">
    <name type="scientific">Tindallia magadiensis</name>
    <dbReference type="NCBI Taxonomy" id="69895"/>
    <lineage>
        <taxon>Bacteria</taxon>
        <taxon>Bacillati</taxon>
        <taxon>Bacillota</taxon>
        <taxon>Clostridia</taxon>
        <taxon>Peptostreptococcales</taxon>
        <taxon>Tindalliaceae</taxon>
        <taxon>Tindallia</taxon>
    </lineage>
</organism>